<evidence type="ECO:0000313" key="2">
    <source>
        <dbReference type="EMBL" id="QEC50548.1"/>
    </source>
</evidence>
<dbReference type="KEGG" id="bsol:FSW04_25160"/>
<proteinExistence type="predicted"/>
<dbReference type="InterPro" id="IPR037401">
    <property type="entry name" value="SnoaL-like"/>
</dbReference>
<evidence type="ECO:0000313" key="3">
    <source>
        <dbReference type="Proteomes" id="UP000321805"/>
    </source>
</evidence>
<organism evidence="2 3">
    <name type="scientific">Baekduia soli</name>
    <dbReference type="NCBI Taxonomy" id="496014"/>
    <lineage>
        <taxon>Bacteria</taxon>
        <taxon>Bacillati</taxon>
        <taxon>Actinomycetota</taxon>
        <taxon>Thermoleophilia</taxon>
        <taxon>Solirubrobacterales</taxon>
        <taxon>Baekduiaceae</taxon>
        <taxon>Baekduia</taxon>
    </lineage>
</organism>
<dbReference type="Gene3D" id="3.10.450.50">
    <property type="match status" value="1"/>
</dbReference>
<protein>
    <submittedName>
        <fullName evidence="2">Nuclear transport factor 2 family protein</fullName>
    </submittedName>
</protein>
<sequence length="135" mass="14822">MSEQERHAQALTAYFDGINGEDYEAVAALFAADGELIAPGTEPRRGPAAIAEYFAAALAPYPEHVDDPTRFIHAGDTVTVEITFTGRMASGAPMNFDAVDVFDFDEQGLIRRLSSWYDSHGVRAQLRRAREQDTA</sequence>
<keyword evidence="3" id="KW-1185">Reference proteome</keyword>
<dbReference type="OrthoDB" id="3573904at2"/>
<dbReference type="SUPFAM" id="SSF54427">
    <property type="entry name" value="NTF2-like"/>
    <property type="match status" value="1"/>
</dbReference>
<dbReference type="Pfam" id="PF12680">
    <property type="entry name" value="SnoaL_2"/>
    <property type="match status" value="1"/>
</dbReference>
<dbReference type="Proteomes" id="UP000321805">
    <property type="component" value="Chromosome"/>
</dbReference>
<name>A0A5B8UCG8_9ACTN</name>
<accession>A0A5B8UCG8</accession>
<gene>
    <name evidence="2" type="ORF">FSW04_25160</name>
</gene>
<dbReference type="RefSeq" id="WP_146923291.1">
    <property type="nucleotide sequence ID" value="NZ_CP042430.1"/>
</dbReference>
<reference evidence="2 3" key="1">
    <citation type="journal article" date="2018" name="J. Microbiol.">
        <title>Baekduia soli gen. nov., sp. nov., a novel bacterium isolated from the soil of Baekdu Mountain and proposal of a novel family name, Baekduiaceae fam. nov.</title>
        <authorList>
            <person name="An D.S."/>
            <person name="Siddiqi M.Z."/>
            <person name="Kim K.H."/>
            <person name="Yu H.S."/>
            <person name="Im W.T."/>
        </authorList>
    </citation>
    <scope>NUCLEOTIDE SEQUENCE [LARGE SCALE GENOMIC DNA]</scope>
    <source>
        <strain evidence="2 3">BR7-21</strain>
    </source>
</reference>
<evidence type="ECO:0000259" key="1">
    <source>
        <dbReference type="Pfam" id="PF12680"/>
    </source>
</evidence>
<dbReference type="AlphaFoldDB" id="A0A5B8UCG8"/>
<dbReference type="EMBL" id="CP042430">
    <property type="protein sequence ID" value="QEC50548.1"/>
    <property type="molecule type" value="Genomic_DNA"/>
</dbReference>
<dbReference type="InterPro" id="IPR032710">
    <property type="entry name" value="NTF2-like_dom_sf"/>
</dbReference>
<feature type="domain" description="SnoaL-like" evidence="1">
    <location>
        <begin position="12"/>
        <end position="112"/>
    </location>
</feature>